<feature type="compositionally biased region" description="Polar residues" evidence="4">
    <location>
        <begin position="65"/>
        <end position="79"/>
    </location>
</feature>
<feature type="compositionally biased region" description="Polar residues" evidence="4">
    <location>
        <begin position="651"/>
        <end position="664"/>
    </location>
</feature>
<dbReference type="EMBL" id="OZ037946">
    <property type="protein sequence ID" value="CAL1704628.1"/>
    <property type="molecule type" value="Genomic_DNA"/>
</dbReference>
<dbReference type="PANTHER" id="PTHR15321">
    <property type="entry name" value="TUMOR SUPPRESSOR P53-BINDING PROTEIN 1"/>
    <property type="match status" value="1"/>
</dbReference>
<dbReference type="InterPro" id="IPR041297">
    <property type="entry name" value="Crb2_Tudor"/>
</dbReference>
<sequence length="1176" mass="128221">MNAGEESISEESQATMLLESVLRPQTGFAKDTFSIHEPCTRARAQGISSSASLRSAAPQYRFQGLATTQTESQSENVSQGAPGLDGHPAFDEIPPVLEQEKRQEANRAAVGSVEAGHSARRSARLGSTKTLPSRMSRSPGASDLKSSRSPFVSPGPSNRHPKPPSRYAPQLRRQRSLSPVSQDSFAGPLPLEDQEKLYIRTARAFHVPLNQLSQSQESVDDRKDINSSPDSPLATEHSLTTEPMPSGQLESQGYGLTDDSIYGDLSLAQGQGANAFYDVILSVPSPTSSPESSAPSSSYYRLMDGDYGNSKKDSQELLETQLYEETQPVATQITPIQETQPTTDLHTVPDSETTPSAQPGTSVATGSTMARRGLLALVDSRKKWRIQNYEQMQRATASTTNTQLDTQLDTTGATYGDTVWQDTQPSEDPPMPRRSPLVPPAPSSRQSSPEALRRREEVATEEIPDSEPPQPEAYHDSPRLPIGVSGIQGRFRALSVSTVSEEESTIPGLVVPAVIPVEVPQKQEVEESSDDEGDDIPLAAVVKANPASKVEKTPAPGSRGEGPPAEMPPPKSAPRGPPQSAAATRVRRRPNSAAEQDPKNLANKSWENAVIPSSEPQENATRSSLKAPPSSNAAKTSIKPSSRPISMRSFADSTSTLNPVTPVSNPHYVSRAGSEAETVIGGPVMRPPSDSVDQATELADDDPMDVDYESEVQTRSRKRKRTASVKVKREPKSTVKRGNVSPTPSRPPKRQKSGSVALTPTRVFALWKDDNCYYSAVVHELSKGSIGRFLVKFDDGDKDYLDVRKLRLCQLQEGDHVLFDHGERGTIVEVSGDAPNDTVLVEVDDGAALIRQKMRVRDVRIAGRTLQSEWKDRMLQPDEIITAVRPRAVKPSPAQSRMSLASAGSSKSIRSRILGKTGFVITMSPGNSDWDSEKKTIMASVKTSGGHVFDDWGQVFKMEGRSSQGGKRWIIEEGDVTFMKPELDRVFLLSDQCNRKPKFLIALALGIPCLSLDWLEACIREKNDVDWHPYLLPAGMSETLDARVSQFVDLDWGSSHSHLHDIMADKVPAKLFRKKNIVCLSPDFVPNITKGGTSDADRAKEATGLVPKIILCMGASRVEAVPDGKYASQSLKQFDYVIVKEEGEVAPLRLKGVPCVHFGWVKECLVAGRLLDFEWD</sequence>
<proteinExistence type="predicted"/>
<feature type="region of interest" description="Disordered" evidence="4">
    <location>
        <begin position="333"/>
        <end position="368"/>
    </location>
</feature>
<dbReference type="SUPFAM" id="SSF52113">
    <property type="entry name" value="BRCT domain"/>
    <property type="match status" value="2"/>
</dbReference>
<dbReference type="CDD" id="cd17724">
    <property type="entry name" value="BRCT_p53bp1_rpt2"/>
    <property type="match status" value="1"/>
</dbReference>
<comment type="subcellular location">
    <subcellularLocation>
        <location evidence="1">Nucleus</location>
    </subcellularLocation>
</comment>
<reference evidence="7" key="1">
    <citation type="submission" date="2024-04" db="EMBL/GenBank/DDBJ databases">
        <authorList>
            <person name="Shaw F."/>
            <person name="Minotto A."/>
        </authorList>
    </citation>
    <scope>NUCLEOTIDE SEQUENCE [LARGE SCALE GENOMIC DNA]</scope>
</reference>
<feature type="compositionally biased region" description="Pro residues" evidence="4">
    <location>
        <begin position="565"/>
        <end position="577"/>
    </location>
</feature>
<dbReference type="Pfam" id="PF18115">
    <property type="entry name" value="Tudor_3"/>
    <property type="match status" value="1"/>
</dbReference>
<feature type="region of interest" description="Disordered" evidence="4">
    <location>
        <begin position="209"/>
        <end position="255"/>
    </location>
</feature>
<feature type="region of interest" description="Disordered" evidence="4">
    <location>
        <begin position="413"/>
        <end position="481"/>
    </location>
</feature>
<name>A0ABP1D9U6_9APHY</name>
<dbReference type="CDD" id="cd17745">
    <property type="entry name" value="BRCT_p53bp1_rpt1"/>
    <property type="match status" value="1"/>
</dbReference>
<dbReference type="Proteomes" id="UP001497453">
    <property type="component" value="Chromosome 3"/>
</dbReference>
<dbReference type="PROSITE" id="PS50172">
    <property type="entry name" value="BRCT"/>
    <property type="match status" value="1"/>
</dbReference>
<feature type="region of interest" description="Disordered" evidence="4">
    <location>
        <begin position="521"/>
        <end position="755"/>
    </location>
</feature>
<feature type="domain" description="BRCT" evidence="5">
    <location>
        <begin position="917"/>
        <end position="1032"/>
    </location>
</feature>
<dbReference type="InterPro" id="IPR036420">
    <property type="entry name" value="BRCT_dom_sf"/>
</dbReference>
<dbReference type="InterPro" id="IPR001357">
    <property type="entry name" value="BRCT_dom"/>
</dbReference>
<feature type="compositionally biased region" description="Polar residues" evidence="4">
    <location>
        <begin position="237"/>
        <end position="251"/>
    </location>
</feature>
<dbReference type="Gene3D" id="3.40.50.10190">
    <property type="entry name" value="BRCT domain"/>
    <property type="match status" value="1"/>
</dbReference>
<feature type="compositionally biased region" description="Acidic residues" evidence="4">
    <location>
        <begin position="526"/>
        <end position="535"/>
    </location>
</feature>
<evidence type="ECO:0000256" key="2">
    <source>
        <dbReference type="ARBA" id="ARBA00022763"/>
    </source>
</evidence>
<evidence type="ECO:0000259" key="5">
    <source>
        <dbReference type="PROSITE" id="PS50172"/>
    </source>
</evidence>
<feature type="compositionally biased region" description="Polar residues" evidence="4">
    <location>
        <begin position="350"/>
        <end position="368"/>
    </location>
</feature>
<evidence type="ECO:0000256" key="3">
    <source>
        <dbReference type="ARBA" id="ARBA00023242"/>
    </source>
</evidence>
<dbReference type="InterPro" id="IPR047252">
    <property type="entry name" value="TP53BP1-like"/>
</dbReference>
<accession>A0ABP1D9U6</accession>
<dbReference type="PANTHER" id="PTHR15321:SF3">
    <property type="entry name" value="TP53-BINDING PROTEIN 1"/>
    <property type="match status" value="1"/>
</dbReference>
<keyword evidence="7" id="KW-1185">Reference proteome</keyword>
<feature type="compositionally biased region" description="Polar residues" evidence="4">
    <location>
        <begin position="125"/>
        <end position="136"/>
    </location>
</feature>
<feature type="compositionally biased region" description="Low complexity" evidence="4">
    <location>
        <begin position="284"/>
        <end position="298"/>
    </location>
</feature>
<feature type="region of interest" description="Disordered" evidence="4">
    <location>
        <begin position="62"/>
        <end position="189"/>
    </location>
</feature>
<feature type="compositionally biased region" description="Pro residues" evidence="4">
    <location>
        <begin position="427"/>
        <end position="442"/>
    </location>
</feature>
<keyword evidence="2" id="KW-0227">DNA damage</keyword>
<keyword evidence="3" id="KW-0539">Nucleus</keyword>
<protein>
    <recommendedName>
        <fullName evidence="5">BRCT domain-containing protein</fullName>
    </recommendedName>
</protein>
<evidence type="ECO:0000313" key="7">
    <source>
        <dbReference type="Proteomes" id="UP001497453"/>
    </source>
</evidence>
<feature type="compositionally biased region" description="Polar residues" evidence="4">
    <location>
        <begin position="614"/>
        <end position="644"/>
    </location>
</feature>
<organism evidence="6 7">
    <name type="scientific">Somion occarium</name>
    <dbReference type="NCBI Taxonomy" id="3059160"/>
    <lineage>
        <taxon>Eukaryota</taxon>
        <taxon>Fungi</taxon>
        <taxon>Dikarya</taxon>
        <taxon>Basidiomycota</taxon>
        <taxon>Agaricomycotina</taxon>
        <taxon>Agaricomycetes</taxon>
        <taxon>Polyporales</taxon>
        <taxon>Cerrenaceae</taxon>
        <taxon>Somion</taxon>
    </lineage>
</organism>
<feature type="compositionally biased region" description="Acidic residues" evidence="4">
    <location>
        <begin position="698"/>
        <end position="710"/>
    </location>
</feature>
<feature type="compositionally biased region" description="Low complexity" evidence="4">
    <location>
        <begin position="333"/>
        <end position="343"/>
    </location>
</feature>
<dbReference type="InterPro" id="IPR047249">
    <property type="entry name" value="BRCT_p53bp1-like_rpt1"/>
</dbReference>
<feature type="region of interest" description="Disordered" evidence="4">
    <location>
        <begin position="284"/>
        <end position="311"/>
    </location>
</feature>
<gene>
    <name evidence="6" type="ORF">GFSPODELE1_LOCUS5077</name>
</gene>
<dbReference type="Gene3D" id="2.30.30.140">
    <property type="match status" value="1"/>
</dbReference>
<dbReference type="SUPFAM" id="SSF63748">
    <property type="entry name" value="Tudor/PWWP/MBT"/>
    <property type="match status" value="1"/>
</dbReference>
<evidence type="ECO:0000313" key="6">
    <source>
        <dbReference type="EMBL" id="CAL1704628.1"/>
    </source>
</evidence>
<evidence type="ECO:0000256" key="4">
    <source>
        <dbReference type="SAM" id="MobiDB-lite"/>
    </source>
</evidence>
<dbReference type="InterPro" id="IPR047250">
    <property type="entry name" value="BRCT_p53bp1-like_rpt2"/>
</dbReference>
<evidence type="ECO:0000256" key="1">
    <source>
        <dbReference type="ARBA" id="ARBA00004123"/>
    </source>
</evidence>